<accession>A0ACB8R4L3</accession>
<keyword evidence="2" id="KW-1185">Reference proteome</keyword>
<evidence type="ECO:0000313" key="1">
    <source>
        <dbReference type="EMBL" id="KAI0038827.1"/>
    </source>
</evidence>
<reference evidence="1" key="1">
    <citation type="submission" date="2021-02" db="EMBL/GenBank/DDBJ databases">
        <authorList>
            <consortium name="DOE Joint Genome Institute"/>
            <person name="Ahrendt S."/>
            <person name="Looney B.P."/>
            <person name="Miyauchi S."/>
            <person name="Morin E."/>
            <person name="Drula E."/>
            <person name="Courty P.E."/>
            <person name="Chicoki N."/>
            <person name="Fauchery L."/>
            <person name="Kohler A."/>
            <person name="Kuo A."/>
            <person name="Labutti K."/>
            <person name="Pangilinan J."/>
            <person name="Lipzen A."/>
            <person name="Riley R."/>
            <person name="Andreopoulos W."/>
            <person name="He G."/>
            <person name="Johnson J."/>
            <person name="Barry K.W."/>
            <person name="Grigoriev I.V."/>
            <person name="Nagy L."/>
            <person name="Hibbett D."/>
            <person name="Henrissat B."/>
            <person name="Matheny P.B."/>
            <person name="Labbe J."/>
            <person name="Martin F."/>
        </authorList>
    </citation>
    <scope>NUCLEOTIDE SEQUENCE</scope>
    <source>
        <strain evidence="1">FP105234-sp</strain>
    </source>
</reference>
<dbReference type="EMBL" id="MU276404">
    <property type="protein sequence ID" value="KAI0038827.1"/>
    <property type="molecule type" value="Genomic_DNA"/>
</dbReference>
<evidence type="ECO:0000313" key="2">
    <source>
        <dbReference type="Proteomes" id="UP000814033"/>
    </source>
</evidence>
<organism evidence="1 2">
    <name type="scientific">Auriscalpium vulgare</name>
    <dbReference type="NCBI Taxonomy" id="40419"/>
    <lineage>
        <taxon>Eukaryota</taxon>
        <taxon>Fungi</taxon>
        <taxon>Dikarya</taxon>
        <taxon>Basidiomycota</taxon>
        <taxon>Agaricomycotina</taxon>
        <taxon>Agaricomycetes</taxon>
        <taxon>Russulales</taxon>
        <taxon>Auriscalpiaceae</taxon>
        <taxon>Auriscalpium</taxon>
    </lineage>
</organism>
<reference evidence="1" key="2">
    <citation type="journal article" date="2022" name="New Phytol.">
        <title>Evolutionary transition to the ectomycorrhizal habit in the genomes of a hyperdiverse lineage of mushroom-forming fungi.</title>
        <authorList>
            <person name="Looney B."/>
            <person name="Miyauchi S."/>
            <person name="Morin E."/>
            <person name="Drula E."/>
            <person name="Courty P.E."/>
            <person name="Kohler A."/>
            <person name="Kuo A."/>
            <person name="LaButti K."/>
            <person name="Pangilinan J."/>
            <person name="Lipzen A."/>
            <person name="Riley R."/>
            <person name="Andreopoulos W."/>
            <person name="He G."/>
            <person name="Johnson J."/>
            <person name="Nolan M."/>
            <person name="Tritt A."/>
            <person name="Barry K.W."/>
            <person name="Grigoriev I.V."/>
            <person name="Nagy L.G."/>
            <person name="Hibbett D."/>
            <person name="Henrissat B."/>
            <person name="Matheny P.B."/>
            <person name="Labbe J."/>
            <person name="Martin F.M."/>
        </authorList>
    </citation>
    <scope>NUCLEOTIDE SEQUENCE</scope>
    <source>
        <strain evidence="1">FP105234-sp</strain>
    </source>
</reference>
<dbReference type="Proteomes" id="UP000814033">
    <property type="component" value="Unassembled WGS sequence"/>
</dbReference>
<protein>
    <submittedName>
        <fullName evidence="1">Uncharacterized protein</fullName>
    </submittedName>
</protein>
<gene>
    <name evidence="1" type="ORF">FA95DRAFT_1567529</name>
</gene>
<proteinExistence type="predicted"/>
<name>A0ACB8R4L3_9AGAM</name>
<sequence>MSTADRNGVPCFSSNVFVGGDYDRPPATVKVAQHRAHRRSYRRRLIEGKIAYSKPRRIVKPSSASPSGDCPPAPPSSGSFFSVLASPGQDDGAEIEDAGGHGVQHDVHMSALSVDDPTGVTSSASGAGSGVPFPPPVTASEFVYGDPLLDARFGVINADVDVEMVDAWLVSVYDAETTSHNGGGADAGAERVQDGAKIPQASAAQEGAGERVPAALADTVTRLEGATKDRAVPPPDESKSGTALKPRGGRRRRARVLSGQQGVPVAEPRGAVAKF</sequence>
<comment type="caution">
    <text evidence="1">The sequence shown here is derived from an EMBL/GenBank/DDBJ whole genome shotgun (WGS) entry which is preliminary data.</text>
</comment>